<dbReference type="Gene3D" id="3.40.50.20">
    <property type="match status" value="1"/>
</dbReference>
<evidence type="ECO:0000256" key="7">
    <source>
        <dbReference type="PROSITE-ProRule" id="PRU00409"/>
    </source>
</evidence>
<evidence type="ECO:0000256" key="8">
    <source>
        <dbReference type="SAM" id="Phobius"/>
    </source>
</evidence>
<keyword evidence="3 10" id="KW-0808">Transferase</keyword>
<dbReference type="EMBL" id="AHHD01000334">
    <property type="protein sequence ID" value="EKG14949.1"/>
    <property type="molecule type" value="Genomic_DNA"/>
</dbReference>
<dbReference type="VEuPathDB" id="FungiDB:MPH_07849"/>
<name>K2RXL2_MACPH</name>
<evidence type="ECO:0000256" key="1">
    <source>
        <dbReference type="ARBA" id="ARBA00012880"/>
    </source>
</evidence>
<comment type="similarity">
    <text evidence="6">Belongs to the class I-like SAM-binding methyltransferase superfamily. Cation-dependent O-methyltransferase family.</text>
</comment>
<dbReference type="SUPFAM" id="SSF53335">
    <property type="entry name" value="S-adenosyl-L-methionine-dependent methyltransferases"/>
    <property type="match status" value="1"/>
</dbReference>
<dbReference type="Gene3D" id="3.30.470.20">
    <property type="entry name" value="ATP-grasp fold, B domain"/>
    <property type="match status" value="1"/>
</dbReference>
<evidence type="ECO:0000256" key="6">
    <source>
        <dbReference type="ARBA" id="ARBA00023453"/>
    </source>
</evidence>
<dbReference type="eggNOG" id="KOG1663">
    <property type="taxonomic scope" value="Eukaryota"/>
</dbReference>
<dbReference type="EC" id="2.1.1.6" evidence="1"/>
<gene>
    <name evidence="10" type="ORF">MPH_07849</name>
</gene>
<dbReference type="OrthoDB" id="186626at2759"/>
<feature type="domain" description="ATP-grasp" evidence="9">
    <location>
        <begin position="479"/>
        <end position="687"/>
    </location>
</feature>
<evidence type="ECO:0000313" key="10">
    <source>
        <dbReference type="EMBL" id="EKG14949.1"/>
    </source>
</evidence>
<dbReference type="InParanoid" id="K2RXL2"/>
<keyword evidence="5" id="KW-0128">Catecholamine metabolism</keyword>
<dbReference type="PANTHER" id="PTHR43836">
    <property type="entry name" value="CATECHOL O-METHYLTRANSFERASE 1-RELATED"/>
    <property type="match status" value="1"/>
</dbReference>
<evidence type="ECO:0000256" key="3">
    <source>
        <dbReference type="ARBA" id="ARBA00022679"/>
    </source>
</evidence>
<dbReference type="InterPro" id="IPR002935">
    <property type="entry name" value="SAM_O-MeTrfase"/>
</dbReference>
<dbReference type="PANTHER" id="PTHR43836:SF2">
    <property type="entry name" value="CATECHOL O-METHYLTRANSFERASE 1-RELATED"/>
    <property type="match status" value="1"/>
</dbReference>
<accession>K2RXL2</accession>
<dbReference type="PROSITE" id="PS51682">
    <property type="entry name" value="SAM_OMT_I"/>
    <property type="match status" value="1"/>
</dbReference>
<evidence type="ECO:0000313" key="11">
    <source>
        <dbReference type="Proteomes" id="UP000007129"/>
    </source>
</evidence>
<reference evidence="10 11" key="1">
    <citation type="journal article" date="2012" name="BMC Genomics">
        <title>Tools to kill: Genome of one of the most destructive plant pathogenic fungi Macrophomina phaseolina.</title>
        <authorList>
            <person name="Islam M.S."/>
            <person name="Haque M.S."/>
            <person name="Islam M.M."/>
            <person name="Emdad E.M."/>
            <person name="Halim A."/>
            <person name="Hossen Q.M.M."/>
            <person name="Hossain M.Z."/>
            <person name="Ahmed B."/>
            <person name="Rahim S."/>
            <person name="Rahman M.S."/>
            <person name="Alam M.M."/>
            <person name="Hou S."/>
            <person name="Wan X."/>
            <person name="Saito J.A."/>
            <person name="Alam M."/>
        </authorList>
    </citation>
    <scope>NUCLEOTIDE SEQUENCE [LARGE SCALE GENOMIC DNA]</scope>
    <source>
        <strain evidence="10 11">MS6</strain>
    </source>
</reference>
<dbReference type="Gene3D" id="3.40.50.150">
    <property type="entry name" value="Vaccinia Virus protein VP39"/>
    <property type="match status" value="1"/>
</dbReference>
<keyword evidence="7" id="KW-0547">Nucleotide-binding</keyword>
<dbReference type="InterPro" id="IPR029063">
    <property type="entry name" value="SAM-dependent_MTases_sf"/>
</dbReference>
<dbReference type="InterPro" id="IPR011761">
    <property type="entry name" value="ATP-grasp"/>
</dbReference>
<dbReference type="Proteomes" id="UP000007129">
    <property type="component" value="Unassembled WGS sequence"/>
</dbReference>
<dbReference type="GO" id="GO:0005524">
    <property type="term" value="F:ATP binding"/>
    <property type="evidence" value="ECO:0007669"/>
    <property type="project" value="UniProtKB-UniRule"/>
</dbReference>
<evidence type="ECO:0000259" key="9">
    <source>
        <dbReference type="PROSITE" id="PS50975"/>
    </source>
</evidence>
<dbReference type="SUPFAM" id="SSF56059">
    <property type="entry name" value="Glutathione synthetase ATP-binding domain-like"/>
    <property type="match status" value="1"/>
</dbReference>
<evidence type="ECO:0000256" key="4">
    <source>
        <dbReference type="ARBA" id="ARBA00022691"/>
    </source>
</evidence>
<keyword evidence="4" id="KW-0949">S-adenosyl-L-methionine</keyword>
<dbReference type="GO" id="GO:0008171">
    <property type="term" value="F:O-methyltransferase activity"/>
    <property type="evidence" value="ECO:0007669"/>
    <property type="project" value="InterPro"/>
</dbReference>
<keyword evidence="7" id="KW-0067">ATP-binding</keyword>
<keyword evidence="8" id="KW-0812">Transmembrane</keyword>
<dbReference type="AlphaFoldDB" id="K2RXL2"/>
<comment type="caution">
    <text evidence="10">The sequence shown here is derived from an EMBL/GenBank/DDBJ whole genome shotgun (WGS) entry which is preliminary data.</text>
</comment>
<sequence length="811" mass="89617">MANFDETKAYAEKENVFFDDGREVELLHFVYGRPNIDQIRGSPAQVLAAIDEFARTKYLMNVGEDKGRIVTDLIAEVKPKTMVELGGYVGYSCILFGDAVRKAGGKRYFSLERNPEFAAVIASLVDLAGLSDVVKVIVGSSDASVKRLHAAGELQHIDLMFLDHYKPAYTTDLKLCEELKLITPGSVLAADNVITPGNPPYLEYVRSSVEQKRSAASANNTTGANGVDTRFAERTSKQYVAREGEAKLDTTRKGNPNLIYESKLVNSFEPTGEKDGVEISRSRPVLGAFVIAEQGEYSTMASLLYTHIPKNLLLIFLSAFFLPLDTLILALACLLRPLVPGPRRKSGSNASHPGQTILVTGVSMTKALTLTRLLHAHSPHHRIIGADFHPLASGRMSRSLERFHVLAAPTPSDSSLYISSLLSIIAAERVTLWISCSGVASAVEDGVAAEVVAAREPSCRVVQFGVDDTRALHEKDAFMQRTKALGLRVPETRTVRSQEEMIAVLRQCVGLSDRSKGGSDGARKFIAKSIAMDDKSRGDLTLLPLSTEKETRAHVARLGISASKPWVVQEYIRGREYCTHSLVVRGVVRAFVACPSAELLMHYQALPADSPLSLAMLAFTERQAEAGGEGFTGHLSFDFLVKEEDVGKDKPETITLYPIECNPRVHTADVLFNSNTDLADSYISAPQGFRNNVDDTKTNGGHMLPSKETNIVFPESTGKYYWIGHDLVQLFLLPVLLALTGQASISETWISLRDFIGHLLFWRDGTFELWDPLPWWWLYHVYWPMQFANSIRTGRKWSRLNVSTTKIFDCE</sequence>
<dbReference type="Pfam" id="PF01596">
    <property type="entry name" value="Methyltransf_3"/>
    <property type="match status" value="1"/>
</dbReference>
<proteinExistence type="inferred from homology"/>
<protein>
    <recommendedName>
        <fullName evidence="1">catechol O-methyltransferase</fullName>
        <ecNumber evidence="1">2.1.1.6</ecNumber>
    </recommendedName>
</protein>
<keyword evidence="2 10" id="KW-0489">Methyltransferase</keyword>
<evidence type="ECO:0000256" key="5">
    <source>
        <dbReference type="ARBA" id="ARBA00022939"/>
    </source>
</evidence>
<evidence type="ECO:0000256" key="2">
    <source>
        <dbReference type="ARBA" id="ARBA00022603"/>
    </source>
</evidence>
<dbReference type="GO" id="GO:0046872">
    <property type="term" value="F:metal ion binding"/>
    <property type="evidence" value="ECO:0007669"/>
    <property type="project" value="InterPro"/>
</dbReference>
<keyword evidence="8" id="KW-0472">Membrane</keyword>
<dbReference type="HOGENOM" id="CLU_344827_0_0_1"/>
<dbReference type="GO" id="GO:0006584">
    <property type="term" value="P:catecholamine metabolic process"/>
    <property type="evidence" value="ECO:0007669"/>
    <property type="project" value="UniProtKB-KW"/>
</dbReference>
<organism evidence="10 11">
    <name type="scientific">Macrophomina phaseolina (strain MS6)</name>
    <name type="common">Charcoal rot fungus</name>
    <dbReference type="NCBI Taxonomy" id="1126212"/>
    <lineage>
        <taxon>Eukaryota</taxon>
        <taxon>Fungi</taxon>
        <taxon>Dikarya</taxon>
        <taxon>Ascomycota</taxon>
        <taxon>Pezizomycotina</taxon>
        <taxon>Dothideomycetes</taxon>
        <taxon>Dothideomycetes incertae sedis</taxon>
        <taxon>Botryosphaeriales</taxon>
        <taxon>Botryosphaeriaceae</taxon>
        <taxon>Macrophomina</taxon>
    </lineage>
</organism>
<feature type="transmembrane region" description="Helical" evidence="8">
    <location>
        <begin position="312"/>
        <end position="335"/>
    </location>
</feature>
<dbReference type="GO" id="GO:0032259">
    <property type="term" value="P:methylation"/>
    <property type="evidence" value="ECO:0007669"/>
    <property type="project" value="UniProtKB-KW"/>
</dbReference>
<dbReference type="PROSITE" id="PS50975">
    <property type="entry name" value="ATP_GRASP"/>
    <property type="match status" value="1"/>
</dbReference>
<keyword evidence="8" id="KW-1133">Transmembrane helix</keyword>